<name>A0ABN8QVG6_9CNID</name>
<keyword evidence="4" id="KW-1185">Reference proteome</keyword>
<feature type="coiled-coil region" evidence="1">
    <location>
        <begin position="331"/>
        <end position="411"/>
    </location>
</feature>
<evidence type="ECO:0000256" key="2">
    <source>
        <dbReference type="SAM" id="MobiDB-lite"/>
    </source>
</evidence>
<keyword evidence="1" id="KW-0175">Coiled coil</keyword>
<feature type="region of interest" description="Disordered" evidence="2">
    <location>
        <begin position="77"/>
        <end position="226"/>
    </location>
</feature>
<feature type="region of interest" description="Disordered" evidence="2">
    <location>
        <begin position="15"/>
        <end position="63"/>
    </location>
</feature>
<feature type="compositionally biased region" description="Polar residues" evidence="2">
    <location>
        <begin position="192"/>
        <end position="203"/>
    </location>
</feature>
<evidence type="ECO:0000256" key="1">
    <source>
        <dbReference type="SAM" id="Coils"/>
    </source>
</evidence>
<feature type="compositionally biased region" description="Basic and acidic residues" evidence="2">
    <location>
        <begin position="102"/>
        <end position="117"/>
    </location>
</feature>
<protein>
    <submittedName>
        <fullName evidence="3">Uncharacterized protein</fullName>
    </submittedName>
</protein>
<organism evidence="3 4">
    <name type="scientific">Porites evermanni</name>
    <dbReference type="NCBI Taxonomy" id="104178"/>
    <lineage>
        <taxon>Eukaryota</taxon>
        <taxon>Metazoa</taxon>
        <taxon>Cnidaria</taxon>
        <taxon>Anthozoa</taxon>
        <taxon>Hexacorallia</taxon>
        <taxon>Scleractinia</taxon>
        <taxon>Fungiina</taxon>
        <taxon>Poritidae</taxon>
        <taxon>Porites</taxon>
    </lineage>
</organism>
<reference evidence="3 4" key="1">
    <citation type="submission" date="2022-05" db="EMBL/GenBank/DDBJ databases">
        <authorList>
            <consortium name="Genoscope - CEA"/>
            <person name="William W."/>
        </authorList>
    </citation>
    <scope>NUCLEOTIDE SEQUENCE [LARGE SCALE GENOMIC DNA]</scope>
</reference>
<feature type="non-terminal residue" evidence="3">
    <location>
        <position position="1"/>
    </location>
</feature>
<evidence type="ECO:0000313" key="4">
    <source>
        <dbReference type="Proteomes" id="UP001159427"/>
    </source>
</evidence>
<dbReference type="EMBL" id="CALNXI010001499">
    <property type="protein sequence ID" value="CAH3170785.1"/>
    <property type="molecule type" value="Genomic_DNA"/>
</dbReference>
<comment type="caution">
    <text evidence="3">The sequence shown here is derived from an EMBL/GenBank/DDBJ whole genome shotgun (WGS) entry which is preliminary data.</text>
</comment>
<feature type="compositionally biased region" description="Basic and acidic residues" evidence="2">
    <location>
        <begin position="155"/>
        <end position="172"/>
    </location>
</feature>
<accession>A0ABN8QVG6</accession>
<evidence type="ECO:0000313" key="3">
    <source>
        <dbReference type="EMBL" id="CAH3170785.1"/>
    </source>
</evidence>
<gene>
    <name evidence="3" type="ORF">PEVE_00007439</name>
</gene>
<proteinExistence type="predicted"/>
<dbReference type="Proteomes" id="UP001159427">
    <property type="component" value="Unassembled WGS sequence"/>
</dbReference>
<sequence>GTADLAVANLQTSMEKKNDELDALSSGAAGSSSTLNKKDPGAKPKTNPQFGSLSHDDTSSGPFAALSASVDAEIDTFDKKTKSAAYSPSSSLLVERPLTKNSSEDYNDKVLKSKSEFESTIPRQKNARTRGLTSPPLFSQMGSKCPEWSLPPPEGHQREKRLSIYDDQHYGEQSRSAAVSTAKREDSFSCLADNSTLNESPTTDEMVPSPPEGSASGTVSGETETPHNDIAANMKQSCFEEQDCSTLMACQEKKEDGHVSTNAALLVTGGPLLTSSVDFVACSSSSVNLNSQQSRIPAEHDDIVGDVGLLEKMIKENESLHLYETFMTEELRILKDQHRALCRENRALRQEVERLRTGKAELLVHTQELQAQLNEKELEHRIVQETLRTENAELLEQKEELQDRLNEREFEIAEKNGLIQSMLEENDWLRERVPVPIPEDDD</sequence>